<comment type="cofactor">
    <cofactor evidence="16">
        <name>FAD</name>
        <dbReference type="ChEBI" id="CHEBI:57692"/>
    </cofactor>
    <cofactor evidence="16">
        <name>FMN</name>
        <dbReference type="ChEBI" id="CHEBI:58210"/>
    </cofactor>
</comment>
<dbReference type="InterPro" id="IPR017938">
    <property type="entry name" value="Riboflavin_synthase-like_b-brl"/>
</dbReference>
<dbReference type="GO" id="GO:0070330">
    <property type="term" value="F:aromatase activity"/>
    <property type="evidence" value="ECO:0007669"/>
    <property type="project" value="UniProtKB-UniRule"/>
</dbReference>
<evidence type="ECO:0000259" key="18">
    <source>
        <dbReference type="PROSITE" id="PS50902"/>
    </source>
</evidence>
<keyword evidence="21" id="KW-1185">Reference proteome</keyword>
<dbReference type="Gene3D" id="3.40.50.80">
    <property type="entry name" value="Nucleotide-binding domain of ferredoxin-NADP reductase (FNR) module"/>
    <property type="match status" value="1"/>
</dbReference>
<evidence type="ECO:0000313" key="21">
    <source>
        <dbReference type="Proteomes" id="UP000799421"/>
    </source>
</evidence>
<keyword evidence="8 16" id="KW-0274">FAD</keyword>
<dbReference type="InterPro" id="IPR008254">
    <property type="entry name" value="Flavodoxin/NO_synth"/>
</dbReference>
<dbReference type="GO" id="GO:0005829">
    <property type="term" value="C:cytosol"/>
    <property type="evidence" value="ECO:0007669"/>
    <property type="project" value="TreeGrafter"/>
</dbReference>
<dbReference type="PANTHER" id="PTHR19384:SF127">
    <property type="entry name" value="BIFUNCTIONAL CYTOCHROME P450_NADPH--P450 REDUCTASE"/>
    <property type="match status" value="1"/>
</dbReference>
<dbReference type="InterPro" id="IPR023173">
    <property type="entry name" value="NADPH_Cyt_P450_Rdtase_alpha"/>
</dbReference>
<dbReference type="InterPro" id="IPR017927">
    <property type="entry name" value="FAD-bd_FR_type"/>
</dbReference>
<evidence type="ECO:0000256" key="15">
    <source>
        <dbReference type="ARBA" id="ARBA00049342"/>
    </source>
</evidence>
<dbReference type="Pfam" id="PF00258">
    <property type="entry name" value="Flavodoxin_1"/>
    <property type="match status" value="1"/>
</dbReference>
<evidence type="ECO:0000256" key="9">
    <source>
        <dbReference type="ARBA" id="ARBA00022857"/>
    </source>
</evidence>
<dbReference type="InterPro" id="IPR017972">
    <property type="entry name" value="Cyt_P450_CS"/>
</dbReference>
<dbReference type="Pfam" id="PF00667">
    <property type="entry name" value="FAD_binding_1"/>
    <property type="match status" value="1"/>
</dbReference>
<dbReference type="FunFam" id="2.40.30.10:FF:000198">
    <property type="entry name" value="Bifunctional cytochrome P450/NADPH--P450 reductase"/>
    <property type="match status" value="1"/>
</dbReference>
<dbReference type="PIRSF" id="PIRSF000209">
    <property type="entry name" value="Bifunctional_P450_P450R"/>
    <property type="match status" value="1"/>
</dbReference>
<dbReference type="SUPFAM" id="SSF63380">
    <property type="entry name" value="Riboflavin synthase domain-like"/>
    <property type="match status" value="1"/>
</dbReference>
<evidence type="ECO:0000256" key="17">
    <source>
        <dbReference type="PIRSR" id="PIRSR000209-1"/>
    </source>
</evidence>
<dbReference type="Gene3D" id="3.40.50.360">
    <property type="match status" value="1"/>
</dbReference>
<dbReference type="SUPFAM" id="SSF52343">
    <property type="entry name" value="Ferredoxin reductase-like, C-terminal NADP-linked domain"/>
    <property type="match status" value="1"/>
</dbReference>
<evidence type="ECO:0000256" key="14">
    <source>
        <dbReference type="ARBA" id="ARBA00047827"/>
    </source>
</evidence>
<dbReference type="EC" id="1.14.14.1" evidence="16"/>
<evidence type="ECO:0000256" key="13">
    <source>
        <dbReference type="ARBA" id="ARBA00023033"/>
    </source>
</evidence>
<keyword evidence="4 16" id="KW-0349">Heme</keyword>
<dbReference type="Gene3D" id="2.40.30.10">
    <property type="entry name" value="Translation factors"/>
    <property type="match status" value="1"/>
</dbReference>
<dbReference type="EMBL" id="MU005964">
    <property type="protein sequence ID" value="KAF2862714.1"/>
    <property type="molecule type" value="Genomic_DNA"/>
</dbReference>
<dbReference type="Pfam" id="PF00175">
    <property type="entry name" value="NAD_binding_1"/>
    <property type="match status" value="1"/>
</dbReference>
<dbReference type="Gene3D" id="1.10.630.10">
    <property type="entry name" value="Cytochrome P450"/>
    <property type="match status" value="1"/>
</dbReference>
<keyword evidence="9 16" id="KW-0521">NADP</keyword>
<keyword evidence="13 16" id="KW-0503">Monooxygenase</keyword>
<dbReference type="CDD" id="cd06206">
    <property type="entry name" value="bifunctional_CYPOR"/>
    <property type="match status" value="1"/>
</dbReference>
<accession>A0A6A7C5F4</accession>
<evidence type="ECO:0000256" key="16">
    <source>
        <dbReference type="PIRNR" id="PIRNR000209"/>
    </source>
</evidence>
<dbReference type="InterPro" id="IPR029039">
    <property type="entry name" value="Flavoprotein-like_sf"/>
</dbReference>
<dbReference type="InterPro" id="IPR001433">
    <property type="entry name" value="OxRdtase_FAD/NAD-bd"/>
</dbReference>
<dbReference type="InterPro" id="IPR023206">
    <property type="entry name" value="Bifunctional_P450_P450_red"/>
</dbReference>
<dbReference type="AlphaFoldDB" id="A0A6A7C5F4"/>
<dbReference type="GO" id="GO:0003958">
    <property type="term" value="F:NADPH-hemoprotein reductase activity"/>
    <property type="evidence" value="ECO:0007669"/>
    <property type="project" value="UniProtKB-UniRule"/>
</dbReference>
<evidence type="ECO:0000259" key="19">
    <source>
        <dbReference type="PROSITE" id="PS51384"/>
    </source>
</evidence>
<dbReference type="Gene3D" id="1.20.990.10">
    <property type="entry name" value="NADPH-cytochrome p450 Reductase, Chain A, domain 3"/>
    <property type="match status" value="1"/>
</dbReference>
<dbReference type="Pfam" id="PF00067">
    <property type="entry name" value="p450"/>
    <property type="match status" value="1"/>
</dbReference>
<feature type="domain" description="FAD-binding FR-type" evidence="19">
    <location>
        <begin position="682"/>
        <end position="911"/>
    </location>
</feature>
<comment type="cofactor">
    <cofactor evidence="1 16 17">
        <name>heme</name>
        <dbReference type="ChEBI" id="CHEBI:30413"/>
    </cofactor>
</comment>
<evidence type="ECO:0000256" key="3">
    <source>
        <dbReference type="ARBA" id="ARBA00022448"/>
    </source>
</evidence>
<dbReference type="PROSITE" id="PS51384">
    <property type="entry name" value="FAD_FR"/>
    <property type="match status" value="1"/>
</dbReference>
<keyword evidence="6 16" id="KW-0288">FMN</keyword>
<evidence type="ECO:0000256" key="1">
    <source>
        <dbReference type="ARBA" id="ARBA00001971"/>
    </source>
</evidence>
<name>A0A6A7C5F4_9PEZI</name>
<keyword evidence="7 16" id="KW-0479">Metal-binding</keyword>
<dbReference type="InterPro" id="IPR001128">
    <property type="entry name" value="Cyt_P450"/>
</dbReference>
<dbReference type="PRINTS" id="PR00463">
    <property type="entry name" value="EP450I"/>
</dbReference>
<dbReference type="GO" id="GO:0020037">
    <property type="term" value="F:heme binding"/>
    <property type="evidence" value="ECO:0007669"/>
    <property type="project" value="UniProtKB-UniRule"/>
</dbReference>
<sequence>MTTPIDSKQTEPIPQVPGYPIVGNVFDIDPDIPISSLQHLALKYGEIYSFHVFGKKTIVIASQRLMAEACDEKRFHKTVEGALKELRNGIHDGLFTAYSSEENWHIAHRVLVPALGPLSVTHMFDQMKDIASQLVLKLARYGGDYVMPVTDDFTRLTLDTLALCAMDYRFNSFYKDEMHPFINAMVGFLKIGGSRQRRPAYLAPFNRAEDKEFFDDIDYMRKLSQSIIDTRLEHPKDEKDLLNTMLQGKDPKTGKKLEHSNIIDQMITFLIAGHETTSGLLSFLFYYLLKTPEAYRKAQAEVDKVLGTESIQVQHLSKLPYITACIRETLRLQPTAPGFTVTPMSEHGEILGGQYHVQSGERIFALLHAVHRDPAVYGADAEEWKPERMLDENFNKLPPGSWKPFGNGARGCIGRPFAIQEATMVTAMLMQYFQFRLEDPQYDLEIKSTLTIKPKDFFMRASLREGWTATKLEQSLAGFAKGAGTKNIAAAPAAQPKANAQPMTILYGSNSGTCEAFAQTIAADAVAHGFKASKVDTLDSAIHSLPSNEPVVIVTASYEGQPTDNAAHFYDWIMNLKDDEKLDCNYVVFGCGHSDWKQTFHRIPLTTDQTLAEHGGKRICDIGLANAAEGDMLSVFQTWEDEVLWPALQSKYKTGDSDADGALLSSNLTISVTNKRASQLRADVSDGKVTATKVLTKPGEREKRHTEIQLPTDMTYSAGDYLAVLPLNPEDTVRRAMQRFQLSWDALLNISCSSSTKLPTDHPISAHDLFSAYVELGQPATKRGVSMLLEAAADEATKKSLQAILQEDFQAEITNKRVTLLELLERYPKINLPLNAFVSALITMRVRQYSISSSPLAYPRSVSLTYDVLNAESLSGTGRYEGVASTYLSKLSAGDIVHVAVKPSHKAFHLPADPENTPIVMFCAGTGLAPFHGFIQERAAMIGAGRKLAPAHLYYGCRHPDRDSLYADELGNWQDMGAVVIHRAYSQAPELSHGCKHIDELIRRDAELLAKLWEDGARAYVCGSRGLGESVKSACVDVAKDEAKKACGDKADEKAEQWFQSIRNVRYSVDVFD</sequence>
<keyword evidence="5 16" id="KW-0285">Flavoprotein</keyword>
<comment type="catalytic activity">
    <reaction evidence="14 16">
        <text>an organic molecule + reduced [NADPH--hemoprotein reductase] + O2 = an alcohol + oxidized [NADPH--hemoprotein reductase] + H2O + H(+)</text>
        <dbReference type="Rhea" id="RHEA:17149"/>
        <dbReference type="Rhea" id="RHEA-COMP:11964"/>
        <dbReference type="Rhea" id="RHEA-COMP:11965"/>
        <dbReference type="ChEBI" id="CHEBI:15377"/>
        <dbReference type="ChEBI" id="CHEBI:15378"/>
        <dbReference type="ChEBI" id="CHEBI:15379"/>
        <dbReference type="ChEBI" id="CHEBI:30879"/>
        <dbReference type="ChEBI" id="CHEBI:57618"/>
        <dbReference type="ChEBI" id="CHEBI:58210"/>
        <dbReference type="ChEBI" id="CHEBI:142491"/>
        <dbReference type="EC" id="1.14.14.1"/>
    </reaction>
</comment>
<dbReference type="InterPro" id="IPR003097">
    <property type="entry name" value="CysJ-like_FAD-binding"/>
</dbReference>
<dbReference type="PRINTS" id="PR00385">
    <property type="entry name" value="P450"/>
</dbReference>
<reference evidence="20" key="1">
    <citation type="journal article" date="2020" name="Stud. Mycol.">
        <title>101 Dothideomycetes genomes: a test case for predicting lifestyles and emergence of pathogens.</title>
        <authorList>
            <person name="Haridas S."/>
            <person name="Albert R."/>
            <person name="Binder M."/>
            <person name="Bloem J."/>
            <person name="Labutti K."/>
            <person name="Salamov A."/>
            <person name="Andreopoulos B."/>
            <person name="Baker S."/>
            <person name="Barry K."/>
            <person name="Bills G."/>
            <person name="Bluhm B."/>
            <person name="Cannon C."/>
            <person name="Castanera R."/>
            <person name="Culley D."/>
            <person name="Daum C."/>
            <person name="Ezra D."/>
            <person name="Gonzalez J."/>
            <person name="Henrissat B."/>
            <person name="Kuo A."/>
            <person name="Liang C."/>
            <person name="Lipzen A."/>
            <person name="Lutzoni F."/>
            <person name="Magnuson J."/>
            <person name="Mondo S."/>
            <person name="Nolan M."/>
            <person name="Ohm R."/>
            <person name="Pangilinan J."/>
            <person name="Park H.-J."/>
            <person name="Ramirez L."/>
            <person name="Alfaro M."/>
            <person name="Sun H."/>
            <person name="Tritt A."/>
            <person name="Yoshinaga Y."/>
            <person name="Zwiers L.-H."/>
            <person name="Turgeon B."/>
            <person name="Goodwin S."/>
            <person name="Spatafora J."/>
            <person name="Crous P."/>
            <person name="Grigoriev I."/>
        </authorList>
    </citation>
    <scope>NUCLEOTIDE SEQUENCE</scope>
    <source>
        <strain evidence="20">CBS 480.64</strain>
    </source>
</reference>
<evidence type="ECO:0000256" key="11">
    <source>
        <dbReference type="ARBA" id="ARBA00023002"/>
    </source>
</evidence>
<keyword evidence="11 16" id="KW-0560">Oxidoreductase</keyword>
<keyword evidence="10 16" id="KW-0249">Electron transport</keyword>
<dbReference type="FunFam" id="1.10.630.10:FF:000040">
    <property type="entry name" value="Bifunctional cytochrome P450/NADPH--P450 reductase"/>
    <property type="match status" value="1"/>
</dbReference>
<dbReference type="Proteomes" id="UP000799421">
    <property type="component" value="Unassembled WGS sequence"/>
</dbReference>
<dbReference type="InterPro" id="IPR002401">
    <property type="entry name" value="Cyt_P450_E_grp-I"/>
</dbReference>
<gene>
    <name evidence="20" type="ORF">K470DRAFT_275071</name>
</gene>
<evidence type="ECO:0000256" key="7">
    <source>
        <dbReference type="ARBA" id="ARBA00022723"/>
    </source>
</evidence>
<evidence type="ECO:0000256" key="6">
    <source>
        <dbReference type="ARBA" id="ARBA00022643"/>
    </source>
</evidence>
<evidence type="ECO:0000256" key="4">
    <source>
        <dbReference type="ARBA" id="ARBA00022617"/>
    </source>
</evidence>
<evidence type="ECO:0000256" key="10">
    <source>
        <dbReference type="ARBA" id="ARBA00022982"/>
    </source>
</evidence>
<dbReference type="OrthoDB" id="1470350at2759"/>
<evidence type="ECO:0000256" key="2">
    <source>
        <dbReference type="ARBA" id="ARBA00010018"/>
    </source>
</evidence>
<dbReference type="InterPro" id="IPR036396">
    <property type="entry name" value="Cyt_P450_sf"/>
</dbReference>
<dbReference type="SUPFAM" id="SSF52218">
    <property type="entry name" value="Flavoproteins"/>
    <property type="match status" value="1"/>
</dbReference>
<dbReference type="PROSITE" id="PS00086">
    <property type="entry name" value="CYTOCHROME_P450"/>
    <property type="match status" value="1"/>
</dbReference>
<dbReference type="CDD" id="cd11068">
    <property type="entry name" value="CYP120A1"/>
    <property type="match status" value="1"/>
</dbReference>
<evidence type="ECO:0000256" key="5">
    <source>
        <dbReference type="ARBA" id="ARBA00022630"/>
    </source>
</evidence>
<evidence type="ECO:0000313" key="20">
    <source>
        <dbReference type="EMBL" id="KAF2862714.1"/>
    </source>
</evidence>
<comment type="similarity">
    <text evidence="2 16">In the N-terminal section; belongs to the cytochrome P450 family.</text>
</comment>
<keyword evidence="12 16" id="KW-0408">Iron</keyword>
<evidence type="ECO:0000256" key="12">
    <source>
        <dbReference type="ARBA" id="ARBA00023004"/>
    </source>
</evidence>
<dbReference type="EC" id="1.6.2.4" evidence="16"/>
<dbReference type="GO" id="GO:0010181">
    <property type="term" value="F:FMN binding"/>
    <property type="evidence" value="ECO:0007669"/>
    <property type="project" value="UniProtKB-UniRule"/>
</dbReference>
<keyword evidence="3 16" id="KW-0813">Transport</keyword>
<comment type="catalytic activity">
    <reaction evidence="15 16">
        <text>2 oxidized [cytochrome P450] + NADPH = 2 reduced [cytochrome P450] + NADP(+) + H(+)</text>
        <dbReference type="Rhea" id="RHEA:24040"/>
        <dbReference type="Rhea" id="RHEA-COMP:14627"/>
        <dbReference type="Rhea" id="RHEA-COMP:14628"/>
        <dbReference type="ChEBI" id="CHEBI:15378"/>
        <dbReference type="ChEBI" id="CHEBI:55376"/>
        <dbReference type="ChEBI" id="CHEBI:57783"/>
        <dbReference type="ChEBI" id="CHEBI:58349"/>
        <dbReference type="ChEBI" id="CHEBI:60344"/>
        <dbReference type="EC" id="1.6.2.4"/>
    </reaction>
</comment>
<dbReference type="PROSITE" id="PS50902">
    <property type="entry name" value="FLAVODOXIN_LIKE"/>
    <property type="match status" value="1"/>
</dbReference>
<dbReference type="InterPro" id="IPR039261">
    <property type="entry name" value="FNR_nucleotide-bd"/>
</dbReference>
<feature type="domain" description="Flavodoxin-like" evidence="18">
    <location>
        <begin position="503"/>
        <end position="644"/>
    </location>
</feature>
<dbReference type="PANTHER" id="PTHR19384">
    <property type="entry name" value="NITRIC OXIDE SYNTHASE-RELATED"/>
    <property type="match status" value="1"/>
</dbReference>
<dbReference type="GO" id="GO:0050660">
    <property type="term" value="F:flavin adenine dinucleotide binding"/>
    <property type="evidence" value="ECO:0007669"/>
    <property type="project" value="TreeGrafter"/>
</dbReference>
<evidence type="ECO:0000256" key="8">
    <source>
        <dbReference type="ARBA" id="ARBA00022827"/>
    </source>
</evidence>
<proteinExistence type="inferred from homology"/>
<dbReference type="GO" id="GO:0005506">
    <property type="term" value="F:iron ion binding"/>
    <property type="evidence" value="ECO:0007669"/>
    <property type="project" value="UniProtKB-UniRule"/>
</dbReference>
<dbReference type="SUPFAM" id="SSF48264">
    <property type="entry name" value="Cytochrome P450"/>
    <property type="match status" value="1"/>
</dbReference>
<feature type="binding site" description="axial binding residue" evidence="17">
    <location>
        <position position="412"/>
    </location>
    <ligand>
        <name>heme</name>
        <dbReference type="ChEBI" id="CHEBI:30413"/>
    </ligand>
    <ligandPart>
        <name>Fe</name>
        <dbReference type="ChEBI" id="CHEBI:18248"/>
    </ligandPart>
</feature>
<protein>
    <recommendedName>
        <fullName evidence="16">Bifunctional cytochrome P450/NADPH--P450 reductase</fullName>
    </recommendedName>
    <domain>
        <recommendedName>
            <fullName evidence="16">Cytochrome P450</fullName>
            <ecNumber evidence="16">1.14.14.1</ecNumber>
        </recommendedName>
    </domain>
    <domain>
        <recommendedName>
            <fullName evidence="16">NADPH--cytochrome P450 reductase</fullName>
            <ecNumber evidence="16">1.6.2.4</ecNumber>
        </recommendedName>
    </domain>
</protein>
<organism evidence="20 21">
    <name type="scientific">Piedraia hortae CBS 480.64</name>
    <dbReference type="NCBI Taxonomy" id="1314780"/>
    <lineage>
        <taxon>Eukaryota</taxon>
        <taxon>Fungi</taxon>
        <taxon>Dikarya</taxon>
        <taxon>Ascomycota</taxon>
        <taxon>Pezizomycotina</taxon>
        <taxon>Dothideomycetes</taxon>
        <taxon>Dothideomycetidae</taxon>
        <taxon>Capnodiales</taxon>
        <taxon>Piedraiaceae</taxon>
        <taxon>Piedraia</taxon>
    </lineage>
</organism>